<feature type="domain" description="Calpain catalytic" evidence="3">
    <location>
        <begin position="138"/>
        <end position="346"/>
    </location>
</feature>
<dbReference type="InterPro" id="IPR000048">
    <property type="entry name" value="IQ_motif_EF-hand-BS"/>
</dbReference>
<dbReference type="EnsemblMetazoa" id="BGLB016446-RR">
    <property type="protein sequence ID" value="BGLB016446-PR"/>
    <property type="gene ID" value="BGLB016446"/>
</dbReference>
<feature type="compositionally biased region" description="Basic and acidic residues" evidence="2">
    <location>
        <begin position="1462"/>
        <end position="1473"/>
    </location>
</feature>
<feature type="compositionally biased region" description="Low complexity" evidence="2">
    <location>
        <begin position="1448"/>
        <end position="1458"/>
    </location>
</feature>
<dbReference type="PROSITE" id="PS50096">
    <property type="entry name" value="IQ"/>
    <property type="match status" value="1"/>
</dbReference>
<dbReference type="SMART" id="SM00230">
    <property type="entry name" value="CysPc"/>
    <property type="match status" value="1"/>
</dbReference>
<feature type="domain" description="Globin" evidence="4">
    <location>
        <begin position="942"/>
        <end position="1227"/>
    </location>
</feature>
<gene>
    <name evidence="5" type="primary">106078008</name>
</gene>
<dbReference type="InterPro" id="IPR054093">
    <property type="entry name" value="Androglobin_II"/>
</dbReference>
<evidence type="ECO:0000313" key="5">
    <source>
        <dbReference type="EnsemblMetazoa" id="BGLB016446-PR"/>
    </source>
</evidence>
<evidence type="ECO:0000259" key="4">
    <source>
        <dbReference type="PROSITE" id="PS52042"/>
    </source>
</evidence>
<reference evidence="5" key="1">
    <citation type="submission" date="2020-05" db="UniProtKB">
        <authorList>
            <consortium name="EnsemblMetazoa"/>
        </authorList>
    </citation>
    <scope>IDENTIFICATION</scope>
    <source>
        <strain evidence="5">BB02</strain>
    </source>
</reference>
<dbReference type="InterPro" id="IPR057249">
    <property type="entry name" value="Globin_CP_ADGB"/>
</dbReference>
<dbReference type="Pfam" id="PF00648">
    <property type="entry name" value="Peptidase_C2"/>
    <property type="match status" value="1"/>
</dbReference>
<dbReference type="PROSITE" id="PS50203">
    <property type="entry name" value="CALPAIN_CAT"/>
    <property type="match status" value="1"/>
</dbReference>
<proteinExistence type="predicted"/>
<feature type="compositionally biased region" description="Polar residues" evidence="2">
    <location>
        <begin position="1114"/>
        <end position="1127"/>
    </location>
</feature>
<dbReference type="SUPFAM" id="SSF54001">
    <property type="entry name" value="Cysteine proteinases"/>
    <property type="match status" value="1"/>
</dbReference>
<feature type="compositionally biased region" description="Basic and acidic residues" evidence="2">
    <location>
        <begin position="631"/>
        <end position="641"/>
    </location>
</feature>
<name>A0A2C9K8E3_BIOGL</name>
<dbReference type="PANTHER" id="PTHR46298:SF1">
    <property type="entry name" value="ANDROGLOBIN"/>
    <property type="match status" value="1"/>
</dbReference>
<feature type="compositionally biased region" description="Basic and acidic residues" evidence="2">
    <location>
        <begin position="405"/>
        <end position="454"/>
    </location>
</feature>
<feature type="region of interest" description="Disordered" evidence="2">
    <location>
        <begin position="1089"/>
        <end position="1158"/>
    </location>
</feature>
<protein>
    <submittedName>
        <fullName evidence="5">Uncharacterized protein</fullName>
    </submittedName>
</protein>
<dbReference type="PROSITE" id="PS52042">
    <property type="entry name" value="GLOBIN_CP_ADGB"/>
    <property type="match status" value="1"/>
</dbReference>
<dbReference type="VEuPathDB" id="VectorBase:BGLAX_045306"/>
<feature type="region of interest" description="Disordered" evidence="2">
    <location>
        <begin position="402"/>
        <end position="468"/>
    </location>
</feature>
<dbReference type="Pfam" id="PF00612">
    <property type="entry name" value="IQ"/>
    <property type="match status" value="1"/>
</dbReference>
<dbReference type="GO" id="GO:0006508">
    <property type="term" value="P:proteolysis"/>
    <property type="evidence" value="ECO:0007669"/>
    <property type="project" value="InterPro"/>
</dbReference>
<dbReference type="PANTHER" id="PTHR46298">
    <property type="entry name" value="ANDROGLOBIN"/>
    <property type="match status" value="1"/>
</dbReference>
<dbReference type="SMART" id="SM00015">
    <property type="entry name" value="IQ"/>
    <property type="match status" value="1"/>
</dbReference>
<feature type="region of interest" description="Disordered" evidence="2">
    <location>
        <begin position="1444"/>
        <end position="1496"/>
    </location>
</feature>
<organism evidence="5 6">
    <name type="scientific">Biomphalaria glabrata</name>
    <name type="common">Bloodfluke planorb</name>
    <name type="synonym">Freshwater snail</name>
    <dbReference type="NCBI Taxonomy" id="6526"/>
    <lineage>
        <taxon>Eukaryota</taxon>
        <taxon>Metazoa</taxon>
        <taxon>Spiralia</taxon>
        <taxon>Lophotrochozoa</taxon>
        <taxon>Mollusca</taxon>
        <taxon>Gastropoda</taxon>
        <taxon>Heterobranchia</taxon>
        <taxon>Euthyneura</taxon>
        <taxon>Panpulmonata</taxon>
        <taxon>Hygrophila</taxon>
        <taxon>Lymnaeoidea</taxon>
        <taxon>Planorbidae</taxon>
        <taxon>Biomphalaria</taxon>
    </lineage>
</organism>
<feature type="region of interest" description="Disordered" evidence="2">
    <location>
        <begin position="1538"/>
        <end position="1589"/>
    </location>
</feature>
<evidence type="ECO:0000313" key="6">
    <source>
        <dbReference type="Proteomes" id="UP000076420"/>
    </source>
</evidence>
<feature type="compositionally biased region" description="Basic and acidic residues" evidence="2">
    <location>
        <begin position="589"/>
        <end position="618"/>
    </location>
</feature>
<dbReference type="OrthoDB" id="9374162at2759"/>
<dbReference type="Pfam" id="PF22068">
    <property type="entry name" value="Androglobin_II"/>
    <property type="match status" value="1"/>
</dbReference>
<dbReference type="CDD" id="cd22307">
    <property type="entry name" value="Adgb_C_mid-like"/>
    <property type="match status" value="1"/>
</dbReference>
<dbReference type="InterPro" id="IPR001300">
    <property type="entry name" value="Peptidase_C2_calpain_cat"/>
</dbReference>
<feature type="compositionally biased region" description="Polar residues" evidence="2">
    <location>
        <begin position="692"/>
        <end position="705"/>
    </location>
</feature>
<dbReference type="InterPro" id="IPR053033">
    <property type="entry name" value="Androglobin-like"/>
</dbReference>
<dbReference type="VEuPathDB" id="VectorBase:BGLB016446"/>
<dbReference type="InterPro" id="IPR054094">
    <property type="entry name" value="Androglobin_IV"/>
</dbReference>
<evidence type="ECO:0000256" key="1">
    <source>
        <dbReference type="PROSITE-ProRule" id="PRU00239"/>
    </source>
</evidence>
<dbReference type="Pfam" id="PF22070">
    <property type="entry name" value="Androglobin_V"/>
    <property type="match status" value="1"/>
</dbReference>
<feature type="compositionally biased region" description="Basic and acidic residues" evidence="2">
    <location>
        <begin position="1825"/>
        <end position="1834"/>
    </location>
</feature>
<dbReference type="InterPro" id="IPR038765">
    <property type="entry name" value="Papain-like_cys_pep_sf"/>
</dbReference>
<evidence type="ECO:0000256" key="2">
    <source>
        <dbReference type="SAM" id="MobiDB-lite"/>
    </source>
</evidence>
<feature type="compositionally biased region" description="Polar residues" evidence="2">
    <location>
        <begin position="1094"/>
        <end position="1103"/>
    </location>
</feature>
<sequence>MMKRLVSRKGSGDEISSASHLNVRRSSVPNRRLSIAECVQLDGMQSPGLSLLIGKRDSLIGTSLTINTNVADAKKSKIVVWPEWNDADVNAEKWKDGIVEATKRDDKKGKSPVVQFSTLYEDPDGRLEMPPSVKVDHWKRPADFITDRVPVVVDTEHIPEGIDLLSQNGHLDNSEMLRYCISQITALWDMHTVKPTNEAALEATIPGDDPTHSWQPWGHIYSLCKAGKGPHLPLYNNYGKYVVKIYWMGCWRKVYIDDLMPFDENDNLLLPASALKHELWPMLLAKALIKVASLDYSGGNQSQEFGDMTVIHTLTGWIPEAIPLHVGITRVTPEDMITQWRCLIESFLKPQDKKPGCFPDTPPPPLHSYMKDIWELMRNTLPEWKLPLQEWEKKKEPTDIASLDAKLKDDKAEQVPKEAKDAKGDKSKAKAKDVKGKDKDKEKASKGKEKDRQQTHSSNSYEEKPIEDFVMPEKPEIVMFASYSNTPKYPVKVSVLGEMADASETLRQNGLSHLFSHPVYLSQTRSCPLEPPPPPIVIPAWKLIRPRKKKSPPHDEPVVIPEPPKEIRCIEIASLFVNYKVSNYPIPTDTHRPKSALERGGARSRSDNENRIDEKEENSIPPQTEAVVETEPDKAVEEKSLAEDIVIPSTKRRQSVKKLLKNLERSGSKADSVKTVSRLEEHKSKETINLNAALESQSSQPQGNSAPPDVEEEPAKEPIIKKTWMDFDTFYKCFKTLYIFHKANTYPWTQRHSDYKISKSNPVELHVEKPPSVLRKTSRNVKDDTMVPATATTVKSEKKVFSSPMGSSDSSTSYYLFVDNLNPTDILVSYSVIPRWFDPPVVYPEEKKMSISKSAKERDGEKLEKELTNLSLGEQFSTEIKPPPVVTPGTLVAEPYSWKSLVTGQPILRLKTTGTKAAMLSLPAGRHVLKFMMSSNLGHHVHMCSTANFTFGDEETIMPMLTAESCRFKDNAINIIQNLNKCINSFTDTLQFQQAWDMFVESHCPFVKNKQFSKTQHFQIFNESFYAMLRKTLKDMINAEVAFAWRAFNFDAVTPNILGHSSASSRPELRQFSPPPLLYESRAISDDKIHADTKGTSVTSVRSSAKPLQKKRGGNQSAVLPDSTSSETDVEKNETNWTNSLDEDENENSASPREMSKLKQPTVEELVAAVKIQKVWRGYFTRKLKKARVGGTELNAKVFDTLSRCLTIIEANSEENGLFLLREIFKRNPDIMAQYPFFKDEWNKICYADYKGAYTEQPSMSWFIVFRDIFYVKEETLVVPKLYVPINTCLLRVIDNDTYQEIPRVFQKVAPYIYKKNKKGYSFVAEARTIEQPLTPGNWRMRLIGSLSPLPAPQTQDVCCSFITKEIRDYYIPNPKNIILRQSVKVAEDHFASLQLNTSKPDAYIKLAVLDNEEEIISAVGQGHVVIPAFTFLKDITQEDLDNRRASSRASLRGSNNAISAKADKPSRSKRTESVTNAEQSPPSRSSMRSDAELAERLEDSRPHKYVIQATVLQNSWPLSESAWRFVQMLKEMEKNDLKVSNRPLSSPKLEKTPIPKQSSKPKVGKEKGAKEKEKGQESRLSRPPSQTFDLSKPHWTLRVVSDTFAAEEIEIKKDTERADEIRAMKKAWEEAEPGRAAKALQSRLAYLNSHAVKIAQPAGELSGGVNAEHPPDMGYVNNDQELLPPLTPNSLTDMVESEVNLTLEPPSLAYSREVIEPLDLTPFIKKTLPEPKYLDEFEQQKLLEQRQQEIAEYKAFREKVEQWRELDRQLRNKAKIQQLKQCQALQAAIDAAREKINIPREAIRQKFLEAEKHRLEEEEKLRNALKAEQDVKTAKAPKKSAKKK</sequence>
<dbReference type="GO" id="GO:0019825">
    <property type="term" value="F:oxygen binding"/>
    <property type="evidence" value="ECO:0007669"/>
    <property type="project" value="InterPro"/>
</dbReference>
<accession>A0A2C9K8E3</accession>
<dbReference type="GO" id="GO:0004198">
    <property type="term" value="F:calcium-dependent cysteine-type endopeptidase activity"/>
    <property type="evidence" value="ECO:0007669"/>
    <property type="project" value="InterPro"/>
</dbReference>
<dbReference type="KEGG" id="bgt:106078008"/>
<feature type="region of interest" description="Disordered" evidence="2">
    <location>
        <begin position="692"/>
        <end position="715"/>
    </location>
</feature>
<evidence type="ECO:0000259" key="3">
    <source>
        <dbReference type="PROSITE" id="PS50203"/>
    </source>
</evidence>
<dbReference type="STRING" id="6526.A0A2C9K8E3"/>
<dbReference type="Gene3D" id="1.10.490.10">
    <property type="entry name" value="Globins"/>
    <property type="match status" value="1"/>
</dbReference>
<dbReference type="InterPro" id="IPR054095">
    <property type="entry name" value="Androglobin_V"/>
</dbReference>
<dbReference type="Proteomes" id="UP000076420">
    <property type="component" value="Unassembled WGS sequence"/>
</dbReference>
<dbReference type="Pfam" id="PF22069">
    <property type="entry name" value="Androglobin_IV"/>
    <property type="match status" value="1"/>
</dbReference>
<feature type="compositionally biased region" description="Polar residues" evidence="2">
    <location>
        <begin position="14"/>
        <end position="23"/>
    </location>
</feature>
<feature type="compositionally biased region" description="Polar residues" evidence="2">
    <location>
        <begin position="1474"/>
        <end position="1487"/>
    </location>
</feature>
<feature type="region of interest" description="Disordered" evidence="2">
    <location>
        <begin position="587"/>
        <end position="641"/>
    </location>
</feature>
<feature type="region of interest" description="Disordered" evidence="2">
    <location>
        <begin position="1825"/>
        <end position="1845"/>
    </location>
</feature>
<dbReference type="InterPro" id="IPR012292">
    <property type="entry name" value="Globin/Proto"/>
</dbReference>
<feature type="compositionally biased region" description="Basic and acidic residues" evidence="2">
    <location>
        <begin position="1564"/>
        <end position="1581"/>
    </location>
</feature>
<feature type="compositionally biased region" description="Basic residues" evidence="2">
    <location>
        <begin position="1836"/>
        <end position="1845"/>
    </location>
</feature>
<dbReference type="GO" id="GO:0020037">
    <property type="term" value="F:heme binding"/>
    <property type="evidence" value="ECO:0007669"/>
    <property type="project" value="InterPro"/>
</dbReference>
<feature type="region of interest" description="Disordered" evidence="2">
    <location>
        <begin position="1"/>
        <end position="23"/>
    </location>
</feature>
<comment type="caution">
    <text evidence="1">Lacks conserved residue(s) required for the propagation of feature annotation.</text>
</comment>